<keyword evidence="5" id="KW-0560">Oxidoreductase</keyword>
<proteinExistence type="inferred from homology"/>
<organism evidence="7 8">
    <name type="scientific">Comamonas testosteroni TK102</name>
    <dbReference type="NCBI Taxonomy" id="1392005"/>
    <lineage>
        <taxon>Bacteria</taxon>
        <taxon>Pseudomonadati</taxon>
        <taxon>Pseudomonadota</taxon>
        <taxon>Betaproteobacteria</taxon>
        <taxon>Burkholderiales</taxon>
        <taxon>Comamonadaceae</taxon>
        <taxon>Comamonas</taxon>
    </lineage>
</organism>
<dbReference type="InterPro" id="IPR000415">
    <property type="entry name" value="Nitroreductase-like"/>
</dbReference>
<dbReference type="HOGENOM" id="CLU_070764_9_0_4"/>
<dbReference type="AlphaFoldDB" id="A0A076PMY6"/>
<dbReference type="KEGG" id="ctes:O987_20655"/>
<dbReference type="InterPro" id="IPR029479">
    <property type="entry name" value="Nitroreductase"/>
</dbReference>
<keyword evidence="3" id="KW-0285">Flavoprotein</keyword>
<dbReference type="SUPFAM" id="SSF55469">
    <property type="entry name" value="FMN-dependent nitroreductase-like"/>
    <property type="match status" value="1"/>
</dbReference>
<dbReference type="CDD" id="cd02136">
    <property type="entry name" value="PnbA_NfnB-like"/>
    <property type="match status" value="1"/>
</dbReference>
<name>A0A076PMY6_COMTE</name>
<dbReference type="Proteomes" id="UP000028782">
    <property type="component" value="Chromosome"/>
</dbReference>
<keyword evidence="4" id="KW-0288">FMN</keyword>
<dbReference type="Gene3D" id="3.40.109.10">
    <property type="entry name" value="NADH Oxidase"/>
    <property type="match status" value="1"/>
</dbReference>
<gene>
    <name evidence="7" type="ORF">O987_20655</name>
</gene>
<accession>A0A076PMY6</accession>
<sequence>MDIRQALQQRRSVRAFLPRNVAAATVRDLLETAAQAASGGNMQPWRVTAVGGQALEDLCARARETEAVARPGLSYPPGLWEPYRSRRFENGEDLYRSLNIGREDKAARLAQLAKNGQMFGAPVGIFVAVEERMGYAQWVDLGIYLQSFMLLAVEHGLATCAQGFWRMYNDMLIEQLALPEGYQIAFGIALGYEDISAPINQWRASRAASHEWLALKGLDEAAD</sequence>
<protein>
    <submittedName>
        <fullName evidence="7">NADH dehydrogenase</fullName>
    </submittedName>
</protein>
<evidence type="ECO:0000256" key="1">
    <source>
        <dbReference type="ARBA" id="ARBA00001917"/>
    </source>
</evidence>
<evidence type="ECO:0000259" key="6">
    <source>
        <dbReference type="Pfam" id="PF00881"/>
    </source>
</evidence>
<dbReference type="Pfam" id="PF00881">
    <property type="entry name" value="Nitroreductase"/>
    <property type="match status" value="1"/>
</dbReference>
<dbReference type="GO" id="GO:0016491">
    <property type="term" value="F:oxidoreductase activity"/>
    <property type="evidence" value="ECO:0007669"/>
    <property type="project" value="UniProtKB-KW"/>
</dbReference>
<reference evidence="7 8" key="1">
    <citation type="journal article" date="2014" name="Genome Announc.">
        <title>Complete Genome Sequence of Polychlorinated Biphenyl Degrader Comamonas testosteroni TK102 (NBRC 109938).</title>
        <authorList>
            <person name="Fukuda K."/>
            <person name="Hosoyama A."/>
            <person name="Tsuchikane K."/>
            <person name="Ohji S."/>
            <person name="Yamazoe A."/>
            <person name="Fujita N."/>
            <person name="Shintani M."/>
            <person name="Kimbara K."/>
        </authorList>
    </citation>
    <scope>NUCLEOTIDE SEQUENCE [LARGE SCALE GENOMIC DNA]</scope>
    <source>
        <strain evidence="7">TK102</strain>
    </source>
</reference>
<feature type="domain" description="Nitroreductase" evidence="6">
    <location>
        <begin position="8"/>
        <end position="192"/>
    </location>
</feature>
<evidence type="ECO:0000256" key="5">
    <source>
        <dbReference type="ARBA" id="ARBA00023002"/>
    </source>
</evidence>
<dbReference type="PANTHER" id="PTHR43673:SF2">
    <property type="entry name" value="NITROREDUCTASE"/>
    <property type="match status" value="1"/>
</dbReference>
<dbReference type="PANTHER" id="PTHR43673">
    <property type="entry name" value="NAD(P)H NITROREDUCTASE YDGI-RELATED"/>
    <property type="match status" value="1"/>
</dbReference>
<comment type="cofactor">
    <cofactor evidence="1">
        <name>FMN</name>
        <dbReference type="ChEBI" id="CHEBI:58210"/>
    </cofactor>
</comment>
<evidence type="ECO:0000256" key="4">
    <source>
        <dbReference type="ARBA" id="ARBA00022643"/>
    </source>
</evidence>
<evidence type="ECO:0000256" key="2">
    <source>
        <dbReference type="ARBA" id="ARBA00007118"/>
    </source>
</evidence>
<comment type="similarity">
    <text evidence="2">Belongs to the nitroreductase family.</text>
</comment>
<evidence type="ECO:0000256" key="3">
    <source>
        <dbReference type="ARBA" id="ARBA00022630"/>
    </source>
</evidence>
<evidence type="ECO:0000313" key="8">
    <source>
        <dbReference type="Proteomes" id="UP000028782"/>
    </source>
</evidence>
<dbReference type="RefSeq" id="WP_043374317.1">
    <property type="nucleotide sequence ID" value="NZ_CP006704.1"/>
</dbReference>
<dbReference type="EMBL" id="CP006704">
    <property type="protein sequence ID" value="AIJ48224.1"/>
    <property type="molecule type" value="Genomic_DNA"/>
</dbReference>
<evidence type="ECO:0000313" key="7">
    <source>
        <dbReference type="EMBL" id="AIJ48224.1"/>
    </source>
</evidence>